<dbReference type="EMBL" id="OV725082">
    <property type="protein sequence ID" value="CAH1406156.1"/>
    <property type="molecule type" value="Genomic_DNA"/>
</dbReference>
<organism evidence="11 12">
    <name type="scientific">Nezara viridula</name>
    <name type="common">Southern green stink bug</name>
    <name type="synonym">Cimex viridulus</name>
    <dbReference type="NCBI Taxonomy" id="85310"/>
    <lineage>
        <taxon>Eukaryota</taxon>
        <taxon>Metazoa</taxon>
        <taxon>Ecdysozoa</taxon>
        <taxon>Arthropoda</taxon>
        <taxon>Hexapoda</taxon>
        <taxon>Insecta</taxon>
        <taxon>Pterygota</taxon>
        <taxon>Neoptera</taxon>
        <taxon>Paraneoptera</taxon>
        <taxon>Hemiptera</taxon>
        <taxon>Heteroptera</taxon>
        <taxon>Panheteroptera</taxon>
        <taxon>Pentatomomorpha</taxon>
        <taxon>Pentatomoidea</taxon>
        <taxon>Pentatomidae</taxon>
        <taxon>Pentatominae</taxon>
        <taxon>Nezara</taxon>
    </lineage>
</organism>
<keyword evidence="7" id="KW-0862">Zinc</keyword>
<dbReference type="InterPro" id="IPR041679">
    <property type="entry name" value="DNA2/NAM7-like_C"/>
</dbReference>
<evidence type="ECO:0008006" key="13">
    <source>
        <dbReference type="Google" id="ProtNLM"/>
    </source>
</evidence>
<keyword evidence="8" id="KW-0067">ATP-binding</keyword>
<evidence type="ECO:0000256" key="5">
    <source>
        <dbReference type="ARBA" id="ARBA00022801"/>
    </source>
</evidence>
<sequence>MAETLKNGFSVVTLKKLLSQNSEKFSEDFARCIKDSYKMKKIEEIITSRLEPKDLMVVLALLTRIPWSIFNSAKTNILTLLTADEFYDSLIRYVLNNIENNCYNSDEYMALVRFYEILVTYLPICEDTYEKFLTLFEMTYKCLENFVLKSPCEKLLYERLEELVKLLIFKAYYRERNKWHYSYMNIYPSPVDFFENRNLKPNIIQGSYDSTDHYLDLHFKILKEDFVCAVRQGIEQYRSEIFGGKVKRNSLLHLYKNVSSIGISIDKYNLKSKIYHHIIFSDEDKIALQEDNFQVTKKFMTGSLLFFTRNDFTTFVVATVEDNGERNDCVNKQFNGIKVSVIGNPYQLKIGKQYNMIEPVTFFEPYYQSLKTLQTMDPIYFPLKDNIVFANMKPISSGIKFSIADKDKLNPSQIVALEAALSQKFTIIQGPPGTGKSYLARLIINTLIKSRDPANYPILVICVRNNALDLVLEPLVSSNVKIVRLGSQSKSEILTEMTLQKLRKEWMVSCGSKQLLLSKINQYRKIILDPKNVNRPDSIETAVQGYSAASDSLNSLLQYYDARQILSSGVHVIGATTAGAARYRKMLSFIKPRVVIIEEAAEVMEPLIISSIPEKCDHVILIGDHLQLQPTPAWHPSTSKYKMDVSLFERMINNGMEYYQLKEQHRMRPEIASLISPLVYPDLLNHPSVCNYPDVRGMAKNLFFVDHNIREDRIEDDSESHWNFHEADFLLSLANYLVKQDYDPSEITILATYAAQQTYLKQASEDPFYAGMRGVQIQVVDNYQGEENNIILLSLVRSKSPTIGFVARMNRINVAISRAKHGLYIVGNMKTLQSCCDSWKKIINILRSKKSIDNTLPLQCGTHKKITKVSRPQQLFNCIYGGCDLPCGFKLKCGHICPYPCHGSSKLHNEPCLQPCLRYKQCGHKCKDKCFEDCESKPCRHKESFTLSCGHSAVLACSFDFSSYLCIEPCNKLMSCGRHRCQNPCFQECGPWPCMELIEHTFPCGHSESVECSVISFYKCMKECIKMSSCGIHRCIKSCNAKCGLCQVMVQTVLDCGHVVKLPCSYEKNDASTWGSYGLYRCLVEVEEISEHCQHSYFQKCHEKTEGIKFRGKCVIGCFQNRDTHCNIF</sequence>
<dbReference type="GO" id="GO:0004386">
    <property type="term" value="F:helicase activity"/>
    <property type="evidence" value="ECO:0007669"/>
    <property type="project" value="UniProtKB-KW"/>
</dbReference>
<dbReference type="GO" id="GO:0008270">
    <property type="term" value="F:zinc ion binding"/>
    <property type="evidence" value="ECO:0007669"/>
    <property type="project" value="UniProtKB-KW"/>
</dbReference>
<dbReference type="InterPro" id="IPR045055">
    <property type="entry name" value="DNA2/NAM7-like"/>
</dbReference>
<dbReference type="SUPFAM" id="SSF52540">
    <property type="entry name" value="P-loop containing nucleoside triphosphate hydrolases"/>
    <property type="match status" value="1"/>
</dbReference>
<keyword evidence="4" id="KW-0863">Zinc-finger</keyword>
<feature type="domain" description="NF-X1-type" evidence="10">
    <location>
        <begin position="893"/>
        <end position="914"/>
    </location>
</feature>
<feature type="domain" description="AAA+ ATPase" evidence="9">
    <location>
        <begin position="422"/>
        <end position="649"/>
    </location>
</feature>
<dbReference type="CDD" id="cd06008">
    <property type="entry name" value="NF-X1-zinc-finger"/>
    <property type="match status" value="2"/>
</dbReference>
<keyword evidence="6" id="KW-0347">Helicase</keyword>
<dbReference type="AlphaFoldDB" id="A0A9P0HQ52"/>
<name>A0A9P0HQ52_NEZVI</name>
<evidence type="ECO:0000259" key="9">
    <source>
        <dbReference type="SMART" id="SM00382"/>
    </source>
</evidence>
<keyword evidence="1" id="KW-0479">Metal-binding</keyword>
<dbReference type="SMART" id="SM00438">
    <property type="entry name" value="ZnF_NFX"/>
    <property type="match status" value="4"/>
</dbReference>
<dbReference type="GO" id="GO:0031380">
    <property type="term" value="C:nuclear RNA-directed RNA polymerase complex"/>
    <property type="evidence" value="ECO:0007669"/>
    <property type="project" value="TreeGrafter"/>
</dbReference>
<evidence type="ECO:0000256" key="2">
    <source>
        <dbReference type="ARBA" id="ARBA00022737"/>
    </source>
</evidence>
<dbReference type="PANTHER" id="PTHR10887:SF341">
    <property type="entry name" value="NFX1-TYPE ZINC FINGER-CONTAINING PROTEIN 1"/>
    <property type="match status" value="1"/>
</dbReference>
<dbReference type="GO" id="GO:0005694">
    <property type="term" value="C:chromosome"/>
    <property type="evidence" value="ECO:0007669"/>
    <property type="project" value="UniProtKB-ARBA"/>
</dbReference>
<evidence type="ECO:0000256" key="1">
    <source>
        <dbReference type="ARBA" id="ARBA00022723"/>
    </source>
</evidence>
<evidence type="ECO:0000256" key="3">
    <source>
        <dbReference type="ARBA" id="ARBA00022741"/>
    </source>
</evidence>
<dbReference type="Pfam" id="PF25396">
    <property type="entry name" value="ZNFX1"/>
    <property type="match status" value="1"/>
</dbReference>
<keyword evidence="12" id="KW-1185">Reference proteome</keyword>
<dbReference type="InterPro" id="IPR000967">
    <property type="entry name" value="Znf_NFX1"/>
</dbReference>
<feature type="domain" description="NF-X1-type" evidence="10">
    <location>
        <begin position="1030"/>
        <end position="1048"/>
    </location>
</feature>
<evidence type="ECO:0000256" key="8">
    <source>
        <dbReference type="ARBA" id="ARBA00022840"/>
    </source>
</evidence>
<feature type="domain" description="NF-X1-type" evidence="10">
    <location>
        <begin position="922"/>
        <end position="941"/>
    </location>
</feature>
<dbReference type="InterPro" id="IPR041677">
    <property type="entry name" value="DNA2/NAM7_AAA_11"/>
</dbReference>
<keyword evidence="3" id="KW-0547">Nucleotide-binding</keyword>
<keyword evidence="2" id="KW-0677">Repeat</keyword>
<evidence type="ECO:0000313" key="12">
    <source>
        <dbReference type="Proteomes" id="UP001152798"/>
    </source>
</evidence>
<keyword evidence="5" id="KW-0378">Hydrolase</keyword>
<dbReference type="Gene3D" id="3.40.50.300">
    <property type="entry name" value="P-loop containing nucleotide triphosphate hydrolases"/>
    <property type="match status" value="2"/>
</dbReference>
<dbReference type="Pfam" id="PF13086">
    <property type="entry name" value="AAA_11"/>
    <property type="match status" value="1"/>
</dbReference>
<dbReference type="PANTHER" id="PTHR10887">
    <property type="entry name" value="DNA2/NAM7 HELICASE FAMILY"/>
    <property type="match status" value="1"/>
</dbReference>
<dbReference type="InterPro" id="IPR057373">
    <property type="entry name" value="ZNFX1"/>
</dbReference>
<reference evidence="11" key="1">
    <citation type="submission" date="2022-01" db="EMBL/GenBank/DDBJ databases">
        <authorList>
            <person name="King R."/>
        </authorList>
    </citation>
    <scope>NUCLEOTIDE SEQUENCE</scope>
</reference>
<proteinExistence type="predicted"/>
<evidence type="ECO:0000256" key="6">
    <source>
        <dbReference type="ARBA" id="ARBA00022806"/>
    </source>
</evidence>
<gene>
    <name evidence="11" type="ORF">NEZAVI_LOCUS14161</name>
</gene>
<evidence type="ECO:0000256" key="4">
    <source>
        <dbReference type="ARBA" id="ARBA00022771"/>
    </source>
</evidence>
<dbReference type="OrthoDB" id="2423195at2759"/>
<accession>A0A9P0HQ52</accession>
<dbReference type="GO" id="GO:0005524">
    <property type="term" value="F:ATP binding"/>
    <property type="evidence" value="ECO:0007669"/>
    <property type="project" value="UniProtKB-KW"/>
</dbReference>
<protein>
    <recommendedName>
        <fullName evidence="13">NFX1-type zinc finger-containing protein 1</fullName>
    </recommendedName>
</protein>
<evidence type="ECO:0000259" key="10">
    <source>
        <dbReference type="SMART" id="SM00438"/>
    </source>
</evidence>
<dbReference type="Pfam" id="PF13087">
    <property type="entry name" value="AAA_12"/>
    <property type="match status" value="1"/>
</dbReference>
<dbReference type="CDD" id="cd18808">
    <property type="entry name" value="SF1_C_Upf1"/>
    <property type="match status" value="1"/>
</dbReference>
<dbReference type="CDD" id="cd17936">
    <property type="entry name" value="EEXXEc_NFX1"/>
    <property type="match status" value="1"/>
</dbReference>
<evidence type="ECO:0000256" key="7">
    <source>
        <dbReference type="ARBA" id="ARBA00022833"/>
    </source>
</evidence>
<dbReference type="InterPro" id="IPR027417">
    <property type="entry name" value="P-loop_NTPase"/>
</dbReference>
<feature type="domain" description="NF-X1-type" evidence="10">
    <location>
        <begin position="976"/>
        <end position="996"/>
    </location>
</feature>
<dbReference type="GO" id="GO:0016787">
    <property type="term" value="F:hydrolase activity"/>
    <property type="evidence" value="ECO:0007669"/>
    <property type="project" value="UniProtKB-KW"/>
</dbReference>
<dbReference type="GO" id="GO:0031048">
    <property type="term" value="P:regulatory ncRNA-mediated heterochromatin formation"/>
    <property type="evidence" value="ECO:0007669"/>
    <property type="project" value="TreeGrafter"/>
</dbReference>
<dbReference type="InterPro" id="IPR047187">
    <property type="entry name" value="SF1_C_Upf1"/>
</dbReference>
<evidence type="ECO:0000313" key="11">
    <source>
        <dbReference type="EMBL" id="CAH1406156.1"/>
    </source>
</evidence>
<dbReference type="FunFam" id="3.40.50.300:FF:000326">
    <property type="entry name" value="P-loop containing nucleoside triphosphate hydrolase"/>
    <property type="match status" value="1"/>
</dbReference>
<dbReference type="InterPro" id="IPR003593">
    <property type="entry name" value="AAA+_ATPase"/>
</dbReference>
<dbReference type="Proteomes" id="UP001152798">
    <property type="component" value="Chromosome 6"/>
</dbReference>
<dbReference type="SMART" id="SM00382">
    <property type="entry name" value="AAA"/>
    <property type="match status" value="1"/>
</dbReference>